<evidence type="ECO:0000256" key="2">
    <source>
        <dbReference type="ARBA" id="ARBA00009105"/>
    </source>
</evidence>
<dbReference type="Gene3D" id="3.40.50.620">
    <property type="entry name" value="HUPs"/>
    <property type="match status" value="1"/>
</dbReference>
<evidence type="ECO:0000313" key="13">
    <source>
        <dbReference type="EMBL" id="TPX73554.1"/>
    </source>
</evidence>
<dbReference type="GO" id="GO:0016757">
    <property type="term" value="F:glycosyltransferase activity"/>
    <property type="evidence" value="ECO:0007669"/>
    <property type="project" value="InterPro"/>
</dbReference>
<reference evidence="13 14" key="1">
    <citation type="journal article" date="2019" name="Sci. Rep.">
        <title>Comparative genomics of chytrid fungi reveal insights into the obligate biotrophic and pathogenic lifestyle of Synchytrium endobioticum.</title>
        <authorList>
            <person name="van de Vossenberg B.T.L.H."/>
            <person name="Warris S."/>
            <person name="Nguyen H.D.T."/>
            <person name="van Gent-Pelzer M.P.E."/>
            <person name="Joly D.L."/>
            <person name="van de Geest H.C."/>
            <person name="Bonants P.J.M."/>
            <person name="Smith D.S."/>
            <person name="Levesque C.A."/>
            <person name="van der Lee T.A.J."/>
        </authorList>
    </citation>
    <scope>NUCLEOTIDE SEQUENCE [LARGE SCALE GENOMIC DNA]</scope>
    <source>
        <strain evidence="13 14">CBS 675.73</strain>
    </source>
</reference>
<dbReference type="Gene3D" id="3.30.1330.40">
    <property type="entry name" value="RutC-like"/>
    <property type="match status" value="2"/>
</dbReference>
<comment type="catalytic activity">
    <reaction evidence="11">
        <text>diphthine-[translation elongation factor 2] + NH4(+) + ATP = diphthamide-[translation elongation factor 2] + AMP + diphosphate + H(+)</text>
        <dbReference type="Rhea" id="RHEA:19753"/>
        <dbReference type="Rhea" id="RHEA-COMP:10172"/>
        <dbReference type="Rhea" id="RHEA-COMP:10174"/>
        <dbReference type="ChEBI" id="CHEBI:15378"/>
        <dbReference type="ChEBI" id="CHEBI:16692"/>
        <dbReference type="ChEBI" id="CHEBI:28938"/>
        <dbReference type="ChEBI" id="CHEBI:30616"/>
        <dbReference type="ChEBI" id="CHEBI:33019"/>
        <dbReference type="ChEBI" id="CHEBI:82696"/>
        <dbReference type="ChEBI" id="CHEBI:456215"/>
        <dbReference type="EC" id="6.3.1.14"/>
    </reaction>
</comment>
<dbReference type="FunFam" id="3.40.50.620:FF:000145">
    <property type="entry name" value="ATP-binding domain containing protein"/>
    <property type="match status" value="1"/>
</dbReference>
<evidence type="ECO:0000256" key="11">
    <source>
        <dbReference type="ARBA" id="ARBA00048108"/>
    </source>
</evidence>
<dbReference type="SUPFAM" id="SSF52402">
    <property type="entry name" value="Adenine nucleotide alpha hydrolases-like"/>
    <property type="match status" value="1"/>
</dbReference>
<evidence type="ECO:0000256" key="4">
    <source>
        <dbReference type="ARBA" id="ARBA00018426"/>
    </source>
</evidence>
<evidence type="ECO:0000256" key="8">
    <source>
        <dbReference type="ARBA" id="ARBA00022840"/>
    </source>
</evidence>
<evidence type="ECO:0000256" key="9">
    <source>
        <dbReference type="ARBA" id="ARBA00029814"/>
    </source>
</evidence>
<dbReference type="Proteomes" id="UP000320333">
    <property type="component" value="Unassembled WGS sequence"/>
</dbReference>
<proteinExistence type="inferred from homology"/>
<dbReference type="InterPro" id="IPR002761">
    <property type="entry name" value="Diphthami_syn_dom"/>
</dbReference>
<evidence type="ECO:0000313" key="14">
    <source>
        <dbReference type="Proteomes" id="UP000320333"/>
    </source>
</evidence>
<dbReference type="SUPFAM" id="SSF55298">
    <property type="entry name" value="YjgF-like"/>
    <property type="match status" value="2"/>
</dbReference>
<evidence type="ECO:0000256" key="10">
    <source>
        <dbReference type="ARBA" id="ARBA00031552"/>
    </source>
</evidence>
<dbReference type="Gene3D" id="3.90.550.10">
    <property type="entry name" value="Spore Coat Polysaccharide Biosynthesis Protein SpsA, Chain A"/>
    <property type="match status" value="1"/>
</dbReference>
<dbReference type="EMBL" id="QEAP01000178">
    <property type="protein sequence ID" value="TPX73554.1"/>
    <property type="molecule type" value="Genomic_DNA"/>
</dbReference>
<keyword evidence="5" id="KW-0436">Ligase</keyword>
<dbReference type="FunFam" id="3.90.1490.10:FF:000001">
    <property type="entry name" value="Diphthine--ammonia ligase"/>
    <property type="match status" value="1"/>
</dbReference>
<keyword evidence="6" id="KW-0808">Transferase</keyword>
<keyword evidence="7" id="KW-0547">Nucleotide-binding</keyword>
<dbReference type="OrthoDB" id="686384at2759"/>
<dbReference type="AlphaFoldDB" id="A0A507FBH8"/>
<dbReference type="Pfam" id="PF01042">
    <property type="entry name" value="Ribonuc_L-PSP"/>
    <property type="match status" value="1"/>
</dbReference>
<evidence type="ECO:0000256" key="5">
    <source>
        <dbReference type="ARBA" id="ARBA00022598"/>
    </source>
</evidence>
<evidence type="ECO:0000256" key="6">
    <source>
        <dbReference type="ARBA" id="ARBA00022679"/>
    </source>
</evidence>
<dbReference type="GO" id="GO:0017178">
    <property type="term" value="F:diphthine-ammonia ligase activity"/>
    <property type="evidence" value="ECO:0007669"/>
    <property type="project" value="UniProtKB-EC"/>
</dbReference>
<evidence type="ECO:0000256" key="3">
    <source>
        <dbReference type="ARBA" id="ARBA00012089"/>
    </source>
</evidence>
<comment type="pathway">
    <text evidence="1">Protein modification; peptidyl-diphthamide biosynthesis.</text>
</comment>
<feature type="domain" description="Diphthamide synthase" evidence="12">
    <location>
        <begin position="485"/>
        <end position="710"/>
    </location>
</feature>
<dbReference type="GO" id="GO:0005524">
    <property type="term" value="F:ATP binding"/>
    <property type="evidence" value="ECO:0007669"/>
    <property type="project" value="UniProtKB-KW"/>
</dbReference>
<organism evidence="13 14">
    <name type="scientific">Chytriomyces confervae</name>
    <dbReference type="NCBI Taxonomy" id="246404"/>
    <lineage>
        <taxon>Eukaryota</taxon>
        <taxon>Fungi</taxon>
        <taxon>Fungi incertae sedis</taxon>
        <taxon>Chytridiomycota</taxon>
        <taxon>Chytridiomycota incertae sedis</taxon>
        <taxon>Chytridiomycetes</taxon>
        <taxon>Chytridiales</taxon>
        <taxon>Chytriomycetaceae</taxon>
        <taxon>Chytriomyces</taxon>
    </lineage>
</organism>
<dbReference type="InterPro" id="IPR030662">
    <property type="entry name" value="DPH6/MJ0570"/>
</dbReference>
<dbReference type="Gene3D" id="3.90.1490.10">
    <property type="entry name" value="putative n-type atp pyrophosphatase, domain 2"/>
    <property type="match status" value="1"/>
</dbReference>
<dbReference type="GO" id="GO:0017183">
    <property type="term" value="P:protein histidyl modification to diphthamide"/>
    <property type="evidence" value="ECO:0007669"/>
    <property type="project" value="TreeGrafter"/>
</dbReference>
<dbReference type="InterPro" id="IPR029044">
    <property type="entry name" value="Nucleotide-diphossugar_trans"/>
</dbReference>
<evidence type="ECO:0000259" key="12">
    <source>
        <dbReference type="Pfam" id="PF01902"/>
    </source>
</evidence>
<dbReference type="InterPro" id="IPR035959">
    <property type="entry name" value="RutC-like_sf"/>
</dbReference>
<dbReference type="CDD" id="cd01994">
    <property type="entry name" value="AANH_PF0828-like"/>
    <property type="match status" value="1"/>
</dbReference>
<name>A0A507FBH8_9FUNG</name>
<dbReference type="PANTHER" id="PTHR12196">
    <property type="entry name" value="DOMAIN OF UNKNOWN FUNCTION 71 DUF71 -CONTAINING PROTEIN"/>
    <property type="match status" value="1"/>
</dbReference>
<accession>A0A507FBH8</accession>
<comment type="similarity">
    <text evidence="2">Belongs to the MNN1/MNT family.</text>
</comment>
<comment type="caution">
    <text evidence="13">The sequence shown here is derived from an EMBL/GenBank/DDBJ whole genome shotgun (WGS) entry which is preliminary data.</text>
</comment>
<gene>
    <name evidence="13" type="ORF">CcCBS67573_g05170</name>
</gene>
<dbReference type="SUPFAM" id="SSF53448">
    <property type="entry name" value="Nucleotide-diphospho-sugar transferases"/>
    <property type="match status" value="1"/>
</dbReference>
<dbReference type="PANTHER" id="PTHR12196:SF2">
    <property type="entry name" value="DIPHTHINE--AMMONIA LIGASE"/>
    <property type="match status" value="1"/>
</dbReference>
<dbReference type="InterPro" id="IPR022751">
    <property type="entry name" value="Alpha_mannosyltransferase"/>
</dbReference>
<dbReference type="NCBIfam" id="TIGR00290">
    <property type="entry name" value="MJ0570_dom"/>
    <property type="match status" value="1"/>
</dbReference>
<dbReference type="CDD" id="cd06155">
    <property type="entry name" value="eu_AANH_C_1"/>
    <property type="match status" value="1"/>
</dbReference>
<dbReference type="Pfam" id="PF11051">
    <property type="entry name" value="Mannosyl_trans3"/>
    <property type="match status" value="1"/>
</dbReference>
<evidence type="ECO:0000256" key="7">
    <source>
        <dbReference type="ARBA" id="ARBA00022741"/>
    </source>
</evidence>
<dbReference type="InterPro" id="IPR006175">
    <property type="entry name" value="YjgF/YER057c/UK114"/>
</dbReference>
<keyword evidence="8" id="KW-0067">ATP-binding</keyword>
<dbReference type="Pfam" id="PF01902">
    <property type="entry name" value="Diphthami_syn_2"/>
    <property type="match status" value="1"/>
</dbReference>
<protein>
    <recommendedName>
        <fullName evidence="4">Diphthine--ammonia ligase</fullName>
        <ecNumber evidence="3">6.3.1.14</ecNumber>
    </recommendedName>
    <alternativeName>
        <fullName evidence="9">Diphthamide synthase</fullName>
    </alternativeName>
    <alternativeName>
        <fullName evidence="10">Diphthamide synthetase</fullName>
    </alternativeName>
</protein>
<dbReference type="EC" id="6.3.1.14" evidence="3"/>
<keyword evidence="14" id="KW-1185">Reference proteome</keyword>
<sequence length="1160" mass="128926">MVSPKARRRAASGCIALCATVVTLYMLAAMMGSSGDSVSHARKLHSYVTALKASAVAGPQDAYATATASSQHILKLAPVYPFTSSGSASPVPGSKSPSAELSRGVVLMGNGKSVRMALMAVHMLRATGCSLPVEYVYTAYLRNELKQSHLDLLAANNITARDYWTPEIESFKWSKNSLRLGAPKVDAILSSPFQQLLFLDPDVMPLRDPTYLFETNQFRKTGTSKFTLVFLRRALFWPDFKSTPKTSDIWKITSQPYEFEFEFESGQIVLDKSRNDVLLALKVAHYFCRESAYFFKIIWGDKDAFRWGFKVAGVDYFLNKEQVVSVGVAVDWFRQTGNVSLIPSKSFDSQTVNGPLDKHIISSSGVLPRGGVYCGQNMLQMDFNDQLGTQTTPFQAKPLFMHANGIKKYYIDNIPPFQIAQMYQVPLGKTLTDLQVGSYDWLGWVRGQHHCGRLSAVAGVETVYIDFTKAYPGLNERYIEARRRGGKDSCFNVMHCMANGHDVVAVANLFSQMDGKSEEIDSFMYQTVGSNVVVPLIAECLGLPLFRRCIRGASVSVTMDYQVESGDEVEDLMLLLKDVLIEMPDVQAVSVGAILSNYQRIRVEHVCSRLGLTVLSYLWQADQSALLNSMIECNVNAILVKVAAIGLETKHLGKSLAQMQPLLETLSNRFGCHVCGEGGEYETVTVDCPIFKKRIVIVDQETIIHSNDAFAIVAYLKFGNMALEEKDQHEVGLSDDLKDRLLQFGEKNYVTSSDLKDLTKKCNVAEDMPEPLVFNFGAFAPDAGFPASAHVKKSHGYLAIGGIRCTEQVETVEDETRNVMDQIEAELRREGFEWSDVVMMQLFVSDMNDFGTVNKVYGSYLGINPPTRVTVEVGYHEDDATRIQIDCLAFKTPQDSAIVRREFNKSVMHVQGVSYWALSEKWPSNIGPYSQTVKLNDHLFMAGQIGLIPNQMALPNFSMVHNDLLQLLAECVVAFNNIEAIATVQGVSFPEDVGSFLCFVRCPEYLSVVERFCASKIPNFHSLPRLFLSVSKLPRNCAVEFQVMFQSVKDLPPLIEINDEEMVDDLTAVASVSKSLFEHEALTIRAQHWSRGSLVTFTGECVAASGAEITLQTMAISVKELVRQIRAASSAFGGIHPVSIRVFHLKSIPRRLLMQGGRYF</sequence>
<dbReference type="STRING" id="246404.A0A507FBH8"/>
<evidence type="ECO:0000256" key="1">
    <source>
        <dbReference type="ARBA" id="ARBA00005156"/>
    </source>
</evidence>
<dbReference type="InterPro" id="IPR014729">
    <property type="entry name" value="Rossmann-like_a/b/a_fold"/>
</dbReference>